<feature type="signal peptide" evidence="1">
    <location>
        <begin position="1"/>
        <end position="19"/>
    </location>
</feature>
<dbReference type="InterPro" id="IPR025634">
    <property type="entry name" value="DUF4292"/>
</dbReference>
<evidence type="ECO:0000256" key="1">
    <source>
        <dbReference type="SAM" id="SignalP"/>
    </source>
</evidence>
<dbReference type="Pfam" id="PF14125">
    <property type="entry name" value="DUF4292"/>
    <property type="match status" value="1"/>
</dbReference>
<accession>A0A7Y9C4H8</accession>
<dbReference type="Proteomes" id="UP000535020">
    <property type="component" value="Unassembled WGS sequence"/>
</dbReference>
<reference evidence="2 3" key="1">
    <citation type="submission" date="2020-07" db="EMBL/GenBank/DDBJ databases">
        <authorList>
            <person name="Sun Q."/>
        </authorList>
    </citation>
    <scope>NUCLEOTIDE SEQUENCE [LARGE SCALE GENOMIC DNA]</scope>
    <source>
        <strain evidence="2 3">MAH-1</strain>
    </source>
</reference>
<dbReference type="Gene3D" id="2.50.20.10">
    <property type="entry name" value="Lipoprotein localisation LolA/LolB/LppX"/>
    <property type="match status" value="1"/>
</dbReference>
<evidence type="ECO:0000313" key="3">
    <source>
        <dbReference type="Proteomes" id="UP000535020"/>
    </source>
</evidence>
<dbReference type="RefSeq" id="WP_176005020.1">
    <property type="nucleotide sequence ID" value="NZ_JABWMI010000006.1"/>
</dbReference>
<evidence type="ECO:0000313" key="2">
    <source>
        <dbReference type="EMBL" id="NYA70201.1"/>
    </source>
</evidence>
<keyword evidence="3" id="KW-1185">Reference proteome</keyword>
<name>A0A7Y9C4H8_9FLAO</name>
<comment type="caution">
    <text evidence="2">The sequence shown here is derived from an EMBL/GenBank/DDBJ whole genome shotgun (WGS) entry which is preliminary data.</text>
</comment>
<organism evidence="2 3">
    <name type="scientific">Flavobacterium agri</name>
    <dbReference type="NCBI Taxonomy" id="2743471"/>
    <lineage>
        <taxon>Bacteria</taxon>
        <taxon>Pseudomonadati</taxon>
        <taxon>Bacteroidota</taxon>
        <taxon>Flavobacteriia</taxon>
        <taxon>Flavobacteriales</taxon>
        <taxon>Flavobacteriaceae</taxon>
        <taxon>Flavobacterium</taxon>
    </lineage>
</organism>
<protein>
    <submittedName>
        <fullName evidence="2">DUF4292 domain-containing protein</fullName>
    </submittedName>
</protein>
<dbReference type="PROSITE" id="PS51257">
    <property type="entry name" value="PROKAR_LIPOPROTEIN"/>
    <property type="match status" value="1"/>
</dbReference>
<keyword evidence="1" id="KW-0732">Signal</keyword>
<dbReference type="EMBL" id="JACBJI010000002">
    <property type="protein sequence ID" value="NYA70201.1"/>
    <property type="molecule type" value="Genomic_DNA"/>
</dbReference>
<dbReference type="AlphaFoldDB" id="A0A7Y9C4H8"/>
<gene>
    <name evidence="2" type="ORF">HZF10_04660</name>
</gene>
<sequence>MRIYALILSAVLFVGCKTAQPTVAETKTPAAPEDAEVAKVISGHYADAKNFRTLAIKASAKYKDENQSQSINAEIRIEKDKQIFVSIRFLGITMAKALITPNEVKYYEKINSTYFEGDYEALSRWLGTSLDYNKVQNLLIGRVLDDLNKGKYKSSVEGNLVKLTDNSDTRTLKSFYFEPENYLIKKEQVSQPAQQRSLEVNYPGFNKFEQAYLPAKILLEAIQPKGKTNISIEYNAATFNENLQFPYSVPEGFERVNLD</sequence>
<feature type="chain" id="PRO_5030884594" evidence="1">
    <location>
        <begin position="20"/>
        <end position="259"/>
    </location>
</feature>
<proteinExistence type="predicted"/>